<organism evidence="2">
    <name type="scientific">Notodromas monacha</name>
    <dbReference type="NCBI Taxonomy" id="399045"/>
    <lineage>
        <taxon>Eukaryota</taxon>
        <taxon>Metazoa</taxon>
        <taxon>Ecdysozoa</taxon>
        <taxon>Arthropoda</taxon>
        <taxon>Crustacea</taxon>
        <taxon>Oligostraca</taxon>
        <taxon>Ostracoda</taxon>
        <taxon>Podocopa</taxon>
        <taxon>Podocopida</taxon>
        <taxon>Cypridocopina</taxon>
        <taxon>Cypridoidea</taxon>
        <taxon>Cyprididae</taxon>
        <taxon>Notodromas</taxon>
    </lineage>
</organism>
<sequence>MLPVASLSIFAIMAIPILGQDAEILRVLDAVPETSFTCDDKTFGFYADVEADCQQYLVCDYPVNVVCADAPQAYIINARIGDPNAKLID</sequence>
<name>A0A7R9BPE6_9CRUS</name>
<dbReference type="OrthoDB" id="6514762at2759"/>
<feature type="chain" id="PRO_5036210245" description="Chitin-binding type-2 domain-containing protein" evidence="1">
    <location>
        <begin position="20"/>
        <end position="89"/>
    </location>
</feature>
<keyword evidence="1" id="KW-0732">Signal</keyword>
<reference evidence="2" key="1">
    <citation type="submission" date="2020-11" db="EMBL/GenBank/DDBJ databases">
        <authorList>
            <person name="Tran Van P."/>
        </authorList>
    </citation>
    <scope>NUCLEOTIDE SEQUENCE</scope>
</reference>
<proteinExistence type="predicted"/>
<accession>A0A7R9BPE6</accession>
<dbReference type="Proteomes" id="UP000678499">
    <property type="component" value="Unassembled WGS sequence"/>
</dbReference>
<keyword evidence="3" id="KW-1185">Reference proteome</keyword>
<evidence type="ECO:0000256" key="1">
    <source>
        <dbReference type="SAM" id="SignalP"/>
    </source>
</evidence>
<feature type="signal peptide" evidence="1">
    <location>
        <begin position="1"/>
        <end position="19"/>
    </location>
</feature>
<protein>
    <recommendedName>
        <fullName evidence="4">Chitin-binding type-2 domain-containing protein</fullName>
    </recommendedName>
</protein>
<dbReference type="AlphaFoldDB" id="A0A7R9BPE6"/>
<dbReference type="EMBL" id="OA883412">
    <property type="protein sequence ID" value="CAD7278826.1"/>
    <property type="molecule type" value="Genomic_DNA"/>
</dbReference>
<evidence type="ECO:0000313" key="3">
    <source>
        <dbReference type="Proteomes" id="UP000678499"/>
    </source>
</evidence>
<evidence type="ECO:0008006" key="4">
    <source>
        <dbReference type="Google" id="ProtNLM"/>
    </source>
</evidence>
<gene>
    <name evidence="2" type="ORF">NMOB1V02_LOCUS6522</name>
</gene>
<evidence type="ECO:0000313" key="2">
    <source>
        <dbReference type="EMBL" id="CAD7278826.1"/>
    </source>
</evidence>
<dbReference type="EMBL" id="CAJPEX010001375">
    <property type="protein sequence ID" value="CAG0918978.1"/>
    <property type="molecule type" value="Genomic_DNA"/>
</dbReference>